<evidence type="ECO:0000313" key="1">
    <source>
        <dbReference type="EMBL" id="KAJ1967526.1"/>
    </source>
</evidence>
<proteinExistence type="predicted"/>
<sequence length="54" mass="6145">MLAFSVIPGIIGQVLESDKPDNYENALKLATQIHEMPDFKDFIKAYPENAPNYF</sequence>
<organism evidence="1 2">
    <name type="scientific">Dimargaris verticillata</name>
    <dbReference type="NCBI Taxonomy" id="2761393"/>
    <lineage>
        <taxon>Eukaryota</taxon>
        <taxon>Fungi</taxon>
        <taxon>Fungi incertae sedis</taxon>
        <taxon>Zoopagomycota</taxon>
        <taxon>Kickxellomycotina</taxon>
        <taxon>Dimargaritomycetes</taxon>
        <taxon>Dimargaritales</taxon>
        <taxon>Dimargaritaceae</taxon>
        <taxon>Dimargaris</taxon>
    </lineage>
</organism>
<comment type="caution">
    <text evidence="1">The sequence shown here is derived from an EMBL/GenBank/DDBJ whole genome shotgun (WGS) entry which is preliminary data.</text>
</comment>
<protein>
    <submittedName>
        <fullName evidence="1">Uncharacterized protein</fullName>
    </submittedName>
</protein>
<keyword evidence="2" id="KW-1185">Reference proteome</keyword>
<gene>
    <name evidence="1" type="ORF">H4R34_006380</name>
</gene>
<evidence type="ECO:0000313" key="2">
    <source>
        <dbReference type="Proteomes" id="UP001151582"/>
    </source>
</evidence>
<accession>A0A9W8E858</accession>
<name>A0A9W8E858_9FUNG</name>
<dbReference type="Proteomes" id="UP001151582">
    <property type="component" value="Unassembled WGS sequence"/>
</dbReference>
<feature type="non-terminal residue" evidence="1">
    <location>
        <position position="54"/>
    </location>
</feature>
<dbReference type="AlphaFoldDB" id="A0A9W8E858"/>
<reference evidence="1" key="1">
    <citation type="submission" date="2022-07" db="EMBL/GenBank/DDBJ databases">
        <title>Phylogenomic reconstructions and comparative analyses of Kickxellomycotina fungi.</title>
        <authorList>
            <person name="Reynolds N.K."/>
            <person name="Stajich J.E."/>
            <person name="Barry K."/>
            <person name="Grigoriev I.V."/>
            <person name="Crous P."/>
            <person name="Smith M.E."/>
        </authorList>
    </citation>
    <scope>NUCLEOTIDE SEQUENCE</scope>
    <source>
        <strain evidence="1">RSA 567</strain>
    </source>
</reference>
<dbReference type="EMBL" id="JANBQB010002326">
    <property type="protein sequence ID" value="KAJ1967526.1"/>
    <property type="molecule type" value="Genomic_DNA"/>
</dbReference>